<dbReference type="Proteomes" id="UP000113541">
    <property type="component" value="Segment"/>
</dbReference>
<evidence type="ECO:0000259" key="1">
    <source>
        <dbReference type="Pfam" id="PF01057"/>
    </source>
</evidence>
<dbReference type="OrthoDB" id="8778at10239"/>
<dbReference type="KEGG" id="vg:19893438"/>
<reference evidence="2 4" key="1">
    <citation type="journal article" date="2014" name="Virology">
        <title>Complete genome sequences of pigeon adenovirus 1 and duck adenovirus 2 extend the number of species within the genus Aviadenovirus.</title>
        <authorList>
            <person name="Marek A."/>
            <person name="Kajan G.L."/>
            <person name="Kosiol C."/>
            <person name="Harrach B."/>
            <person name="Schlotterer C."/>
            <person name="Hess M."/>
        </authorList>
    </citation>
    <scope>NUCLEOTIDE SEQUENCE [LARGE SCALE GENOMIC DNA]</scope>
    <source>
        <strain evidence="2 4">GR</strain>
    </source>
</reference>
<dbReference type="GeneID" id="19893438"/>
<evidence type="ECO:0000313" key="3">
    <source>
        <dbReference type="EMBL" id="ALF39433.1"/>
    </source>
</evidence>
<sequence length="302" mass="34717">MAVSLQLQSKKTTDIVKELVDHLEKNEIVTENEWKTAFPESYEKMSHLRDAVLTLVRKRYCSFSLYQTLLRDSLYQTPCMYTPILKEVCELEGFNMITFAHSIASWLWSYSFVPMKPGINTLYIVGGPNTAAQLLCSCIVHMFKCVVTCNMNNLDFESIKKRHEEVKLLYFPPIVNGMNFGDPIVNHILTGREVPILTESGPQTIEPIKCLVHLHSLPLPHRMPTNPKQHVIINFKYPADVPVIYGRELMSLIKLVADNMRDLEMVCLDPYNVLCSDRDRDGIVCTNCNREYSHHIFHPSLN</sequence>
<evidence type="ECO:0000313" key="2">
    <source>
        <dbReference type="EMBL" id="AIE77212.1"/>
    </source>
</evidence>
<evidence type="ECO:0000313" key="4">
    <source>
        <dbReference type="Proteomes" id="UP000113541"/>
    </source>
</evidence>
<keyword evidence="4" id="KW-1185">Reference proteome</keyword>
<name>A0A075FBK5_9ADEN</name>
<dbReference type="EMBL" id="KR135164">
    <property type="protein sequence ID" value="ALF39433.1"/>
    <property type="molecule type" value="Genomic_DNA"/>
</dbReference>
<organism evidence="2 4">
    <name type="scientific">Duck adenovirus 2</name>
    <dbReference type="NCBI Taxonomy" id="1520006"/>
    <lineage>
        <taxon>Viruses</taxon>
        <taxon>Varidnaviria</taxon>
        <taxon>Bamfordvirae</taxon>
        <taxon>Preplasmiviricota</taxon>
        <taxon>Polisuviricotina</taxon>
        <taxon>Pharingeaviricetes</taxon>
        <taxon>Rowavirales</taxon>
        <taxon>Adenoviridae</taxon>
        <taxon>Aviadenovirus</taxon>
        <taxon>Aviadenovirus anatis</taxon>
        <taxon>Duck aviadenovirus B</taxon>
    </lineage>
</organism>
<dbReference type="Proteomes" id="UP000138880">
    <property type="component" value="Segment"/>
</dbReference>
<feature type="domain" description="Parvovirus non-structural protein 1 helicase" evidence="1">
    <location>
        <begin position="11"/>
        <end position="156"/>
    </location>
</feature>
<dbReference type="InterPro" id="IPR027417">
    <property type="entry name" value="P-loop_NTPase"/>
</dbReference>
<proteinExistence type="predicted"/>
<dbReference type="RefSeq" id="YP_009047153.1">
    <property type="nucleotide sequence ID" value="NC_024486.1"/>
</dbReference>
<dbReference type="Gene3D" id="3.40.50.300">
    <property type="entry name" value="P-loop containing nucleotide triphosphate hydrolases"/>
    <property type="match status" value="1"/>
</dbReference>
<dbReference type="InterPro" id="IPR001257">
    <property type="entry name" value="Parvovirus_NS1_helicase"/>
</dbReference>
<protein>
    <submittedName>
        <fullName evidence="2">ORF12</fullName>
    </submittedName>
</protein>
<dbReference type="GO" id="GO:0019079">
    <property type="term" value="P:viral genome replication"/>
    <property type="evidence" value="ECO:0007669"/>
    <property type="project" value="InterPro"/>
</dbReference>
<evidence type="ECO:0000313" key="5">
    <source>
        <dbReference type="Proteomes" id="UP000138880"/>
    </source>
</evidence>
<accession>A0A075FBK5</accession>
<dbReference type="Pfam" id="PF01057">
    <property type="entry name" value="Parvo_NS1"/>
    <property type="match status" value="1"/>
</dbReference>
<reference evidence="3 5" key="2">
    <citation type="submission" date="2015-04" db="EMBL/GenBank/DDBJ databases">
        <title>Emerging duck adenovirus 2 in Guangdong,China,2014.</title>
        <authorList>
            <person name="Zhang X."/>
            <person name="Zhou Z."/>
            <person name="Xie Q."/>
        </authorList>
    </citation>
    <scope>NUCLEOTIDE SEQUENCE [LARGE SCALE GENOMIC DNA]</scope>
    <source>
        <strain evidence="3">CH-GD-12-2014</strain>
    </source>
</reference>
<dbReference type="EMBL" id="KJ469653">
    <property type="protein sequence ID" value="AIE77212.1"/>
    <property type="molecule type" value="Genomic_DNA"/>
</dbReference>